<keyword evidence="1" id="KW-0472">Membrane</keyword>
<sequence length="117" mass="14170">MKNKFGLTKVWKKWLTVVFVVAVYHLLRDIFQEFFKLSFWFTDFLHFVPDKNALPRKLQWLLLDGYSQWLTFPVEIFLIWAVPKAWKKEYFATIDALVLTTVMVTETWWLLTVINYS</sequence>
<reference evidence="2 3" key="1">
    <citation type="journal article" date="2015" name="Nature">
        <title>rRNA introns, odd ribosomes, and small enigmatic genomes across a large radiation of phyla.</title>
        <authorList>
            <person name="Brown C.T."/>
            <person name="Hug L.A."/>
            <person name="Thomas B.C."/>
            <person name="Sharon I."/>
            <person name="Castelle C.J."/>
            <person name="Singh A."/>
            <person name="Wilkins M.J."/>
            <person name="Williams K.H."/>
            <person name="Banfield J.F."/>
        </authorList>
    </citation>
    <scope>NUCLEOTIDE SEQUENCE [LARGE SCALE GENOMIC DNA]</scope>
</reference>
<evidence type="ECO:0000256" key="1">
    <source>
        <dbReference type="SAM" id="Phobius"/>
    </source>
</evidence>
<dbReference type="Proteomes" id="UP000033860">
    <property type="component" value="Unassembled WGS sequence"/>
</dbReference>
<organism evidence="2 3">
    <name type="scientific">Candidatus Beckwithbacteria bacterium GW2011_GWB1_47_15</name>
    <dbReference type="NCBI Taxonomy" id="1618371"/>
    <lineage>
        <taxon>Bacteria</taxon>
        <taxon>Candidatus Beckwithiibacteriota</taxon>
    </lineage>
</organism>
<evidence type="ECO:0000313" key="3">
    <source>
        <dbReference type="Proteomes" id="UP000033860"/>
    </source>
</evidence>
<proteinExistence type="predicted"/>
<gene>
    <name evidence="2" type="ORF">UX85_C0010G0025</name>
</gene>
<name>A0A0G1RTK3_9BACT</name>
<feature type="transmembrane region" description="Helical" evidence="1">
    <location>
        <begin position="66"/>
        <end position="83"/>
    </location>
</feature>
<dbReference type="AlphaFoldDB" id="A0A0G1RTK3"/>
<comment type="caution">
    <text evidence="2">The sequence shown here is derived from an EMBL/GenBank/DDBJ whole genome shotgun (WGS) entry which is preliminary data.</text>
</comment>
<keyword evidence="1" id="KW-0812">Transmembrane</keyword>
<accession>A0A0G1RTK3</accession>
<protein>
    <submittedName>
        <fullName evidence="2">Uncharacterized protein</fullName>
    </submittedName>
</protein>
<feature type="transmembrane region" description="Helical" evidence="1">
    <location>
        <begin position="90"/>
        <end position="111"/>
    </location>
</feature>
<dbReference type="EMBL" id="LCNT01000010">
    <property type="protein sequence ID" value="KKU60492.1"/>
    <property type="molecule type" value="Genomic_DNA"/>
</dbReference>
<keyword evidence="1" id="KW-1133">Transmembrane helix</keyword>
<evidence type="ECO:0000313" key="2">
    <source>
        <dbReference type="EMBL" id="KKU60492.1"/>
    </source>
</evidence>